<gene>
    <name evidence="1" type="ORF">G8770_14570</name>
</gene>
<dbReference type="Proteomes" id="UP000787472">
    <property type="component" value="Unassembled WGS sequence"/>
</dbReference>
<organism evidence="1 2">
    <name type="scientific">Pseudomaricurvus hydrocarbonicus</name>
    <dbReference type="NCBI Taxonomy" id="1470433"/>
    <lineage>
        <taxon>Bacteria</taxon>
        <taxon>Pseudomonadati</taxon>
        <taxon>Pseudomonadota</taxon>
        <taxon>Gammaproteobacteria</taxon>
        <taxon>Cellvibrionales</taxon>
        <taxon>Cellvibrionaceae</taxon>
        <taxon>Pseudomaricurvus</taxon>
    </lineage>
</organism>
<comment type="caution">
    <text evidence="1">The sequence shown here is derived from an EMBL/GenBank/DDBJ whole genome shotgun (WGS) entry which is preliminary data.</text>
</comment>
<accession>A0A9E5MI30</accession>
<dbReference type="AlphaFoldDB" id="A0A9E5MI30"/>
<keyword evidence="2" id="KW-1185">Reference proteome</keyword>
<dbReference type="RefSeq" id="WP_167188217.1">
    <property type="nucleotide sequence ID" value="NZ_JAAONZ010000012.1"/>
</dbReference>
<dbReference type="SUPFAM" id="SSF52540">
    <property type="entry name" value="P-loop containing nucleoside triphosphate hydrolases"/>
    <property type="match status" value="1"/>
</dbReference>
<dbReference type="EMBL" id="JAAONZ010000012">
    <property type="protein sequence ID" value="NHO66771.1"/>
    <property type="molecule type" value="Genomic_DNA"/>
</dbReference>
<dbReference type="InterPro" id="IPR027417">
    <property type="entry name" value="P-loop_NTPase"/>
</dbReference>
<reference evidence="1" key="1">
    <citation type="submission" date="2020-03" db="EMBL/GenBank/DDBJ databases">
        <authorList>
            <person name="Guo F."/>
        </authorList>
    </citation>
    <scope>NUCLEOTIDE SEQUENCE</scope>
    <source>
        <strain evidence="1">JCM 30134</strain>
    </source>
</reference>
<dbReference type="Pfam" id="PF13238">
    <property type="entry name" value="AAA_18"/>
    <property type="match status" value="1"/>
</dbReference>
<proteinExistence type="predicted"/>
<evidence type="ECO:0000313" key="1">
    <source>
        <dbReference type="EMBL" id="NHO66771.1"/>
    </source>
</evidence>
<sequence>MNVQRPIIAICGVPGSGKSTVTRSLSLKLQAVVVDMDDYQTFTEQNVHELALQSDHERFYDQFSVPELGDTLAALKRGETVALPGRSEPCKADGPILFETHFGRAHRETGRHIDVMVWLDCSLDLALARKLHDFFNDFLKGDPAHHRQQLQWVNGYLQNYQNDVKSLLEVQQHRVARDADIRLNSDRPLEELVGSLTDMLQTQYLRQPSHA</sequence>
<name>A0A9E5MI30_9GAMM</name>
<dbReference type="Gene3D" id="3.40.50.300">
    <property type="entry name" value="P-loop containing nucleotide triphosphate hydrolases"/>
    <property type="match status" value="1"/>
</dbReference>
<evidence type="ECO:0000313" key="2">
    <source>
        <dbReference type="Proteomes" id="UP000787472"/>
    </source>
</evidence>
<protein>
    <submittedName>
        <fullName evidence="1">AAA family ATPase</fullName>
    </submittedName>
</protein>